<evidence type="ECO:0000313" key="2">
    <source>
        <dbReference type="EMBL" id="KAJ4472061.1"/>
    </source>
</evidence>
<proteinExistence type="predicted"/>
<dbReference type="Proteomes" id="UP001150266">
    <property type="component" value="Unassembled WGS sequence"/>
</dbReference>
<name>A0A9W9DJB3_9AGAR</name>
<evidence type="ECO:0000256" key="1">
    <source>
        <dbReference type="SAM" id="MobiDB-lite"/>
    </source>
</evidence>
<feature type="compositionally biased region" description="Acidic residues" evidence="1">
    <location>
        <begin position="85"/>
        <end position="95"/>
    </location>
</feature>
<evidence type="ECO:0000313" key="3">
    <source>
        <dbReference type="Proteomes" id="UP001150266"/>
    </source>
</evidence>
<comment type="caution">
    <text evidence="2">The sequence shown here is derived from an EMBL/GenBank/DDBJ whole genome shotgun (WGS) entry which is preliminary data.</text>
</comment>
<dbReference type="AlphaFoldDB" id="A0A9W9DJB3"/>
<sequence length="95" mass="10186">MASITMIYTVCPPAQTILPDGLPTSRTIEVAVSASKDSGNSYYSSLHEALGKARNKIGADLTIWRDAVGKLEVSKEAKKGKQGEDDGEEEEEGED</sequence>
<reference evidence="2" key="1">
    <citation type="submission" date="2022-08" db="EMBL/GenBank/DDBJ databases">
        <title>A Global Phylogenomic Analysis of the Shiitake Genus Lentinula.</title>
        <authorList>
            <consortium name="DOE Joint Genome Institute"/>
            <person name="Sierra-Patev S."/>
            <person name="Min B."/>
            <person name="Naranjo-Ortiz M."/>
            <person name="Looney B."/>
            <person name="Konkel Z."/>
            <person name="Slot J.C."/>
            <person name="Sakamoto Y."/>
            <person name="Steenwyk J.L."/>
            <person name="Rokas A."/>
            <person name="Carro J."/>
            <person name="Camarero S."/>
            <person name="Ferreira P."/>
            <person name="Molpeceres G."/>
            <person name="Ruiz-Duenas F.J."/>
            <person name="Serrano A."/>
            <person name="Henrissat B."/>
            <person name="Drula E."/>
            <person name="Hughes K.W."/>
            <person name="Mata J.L."/>
            <person name="Ishikawa N.K."/>
            <person name="Vargas-Isla R."/>
            <person name="Ushijima S."/>
            <person name="Smith C.A."/>
            <person name="Ahrendt S."/>
            <person name="Andreopoulos W."/>
            <person name="He G."/>
            <person name="Labutti K."/>
            <person name="Lipzen A."/>
            <person name="Ng V."/>
            <person name="Riley R."/>
            <person name="Sandor L."/>
            <person name="Barry K."/>
            <person name="Martinez A.T."/>
            <person name="Xiao Y."/>
            <person name="Gibbons J.G."/>
            <person name="Terashima K."/>
            <person name="Grigoriev I.V."/>
            <person name="Hibbett D.S."/>
        </authorList>
    </citation>
    <scope>NUCLEOTIDE SEQUENCE</scope>
    <source>
        <strain evidence="2">JLM2183</strain>
    </source>
</reference>
<dbReference type="EMBL" id="JAOTPV010000021">
    <property type="protein sequence ID" value="KAJ4472061.1"/>
    <property type="molecule type" value="Genomic_DNA"/>
</dbReference>
<protein>
    <submittedName>
        <fullName evidence="2">Uncharacterized protein</fullName>
    </submittedName>
</protein>
<keyword evidence="3" id="KW-1185">Reference proteome</keyword>
<feature type="compositionally biased region" description="Basic and acidic residues" evidence="1">
    <location>
        <begin position="73"/>
        <end position="84"/>
    </location>
</feature>
<accession>A0A9W9DJB3</accession>
<gene>
    <name evidence="2" type="ORF">J3R30DRAFT_3299093</name>
</gene>
<organism evidence="2 3">
    <name type="scientific">Lentinula aciculospora</name>
    <dbReference type="NCBI Taxonomy" id="153920"/>
    <lineage>
        <taxon>Eukaryota</taxon>
        <taxon>Fungi</taxon>
        <taxon>Dikarya</taxon>
        <taxon>Basidiomycota</taxon>
        <taxon>Agaricomycotina</taxon>
        <taxon>Agaricomycetes</taxon>
        <taxon>Agaricomycetidae</taxon>
        <taxon>Agaricales</taxon>
        <taxon>Marasmiineae</taxon>
        <taxon>Omphalotaceae</taxon>
        <taxon>Lentinula</taxon>
    </lineage>
</organism>
<feature type="region of interest" description="Disordered" evidence="1">
    <location>
        <begin position="73"/>
        <end position="95"/>
    </location>
</feature>
<dbReference type="OrthoDB" id="5286008at2759"/>